<gene>
    <name evidence="4" type="ORF">F0A16_19950</name>
</gene>
<evidence type="ECO:0000313" key="5">
    <source>
        <dbReference type="Proteomes" id="UP000466024"/>
    </source>
</evidence>
<protein>
    <submittedName>
        <fullName evidence="4">Acyl carrier protein</fullName>
    </submittedName>
</protein>
<dbReference type="InterPro" id="IPR036736">
    <property type="entry name" value="ACP-like_sf"/>
</dbReference>
<reference evidence="4 5" key="1">
    <citation type="submission" date="2019-08" db="EMBL/GenBank/DDBJ databases">
        <title>Bioinformatics analysis of the strain L3 and L5.</title>
        <authorList>
            <person name="Li X."/>
        </authorList>
    </citation>
    <scope>NUCLEOTIDE SEQUENCE [LARGE SCALE GENOMIC DNA]</scope>
    <source>
        <strain evidence="4 5">L3</strain>
    </source>
</reference>
<dbReference type="AlphaFoldDB" id="A0A640WCA4"/>
<evidence type="ECO:0000256" key="1">
    <source>
        <dbReference type="ARBA" id="ARBA00022450"/>
    </source>
</evidence>
<organism evidence="4 5">
    <name type="scientific">Salinicola corii</name>
    <dbReference type="NCBI Taxonomy" id="2606937"/>
    <lineage>
        <taxon>Bacteria</taxon>
        <taxon>Pseudomonadati</taxon>
        <taxon>Pseudomonadota</taxon>
        <taxon>Gammaproteobacteria</taxon>
        <taxon>Oceanospirillales</taxon>
        <taxon>Halomonadaceae</taxon>
        <taxon>Salinicola</taxon>
    </lineage>
</organism>
<evidence type="ECO:0000256" key="2">
    <source>
        <dbReference type="ARBA" id="ARBA00022553"/>
    </source>
</evidence>
<keyword evidence="1" id="KW-0596">Phosphopantetheine</keyword>
<proteinExistence type="predicted"/>
<dbReference type="PROSITE" id="PS50075">
    <property type="entry name" value="CARRIER"/>
    <property type="match status" value="1"/>
</dbReference>
<name>A0A640WCA4_9GAMM</name>
<dbReference type="Proteomes" id="UP000466024">
    <property type="component" value="Unassembled WGS sequence"/>
</dbReference>
<dbReference type="EMBL" id="VTPX01000019">
    <property type="protein sequence ID" value="KAA0015597.1"/>
    <property type="molecule type" value="Genomic_DNA"/>
</dbReference>
<dbReference type="Pfam" id="PF00550">
    <property type="entry name" value="PP-binding"/>
    <property type="match status" value="1"/>
</dbReference>
<evidence type="ECO:0000259" key="3">
    <source>
        <dbReference type="PROSITE" id="PS50075"/>
    </source>
</evidence>
<keyword evidence="2" id="KW-0597">Phosphoprotein</keyword>
<dbReference type="Gene3D" id="1.10.1200.10">
    <property type="entry name" value="ACP-like"/>
    <property type="match status" value="1"/>
</dbReference>
<dbReference type="PROSITE" id="PS00012">
    <property type="entry name" value="PHOSPHOPANTETHEINE"/>
    <property type="match status" value="1"/>
</dbReference>
<sequence>MENLIFSRIKELLVDKYYVPAEKVTDSVVYDDLGLDSLVLLEISVTLEKEFGLKIPDGIVSSEMAIEYSVKSILRNNANVT</sequence>
<evidence type="ECO:0000313" key="4">
    <source>
        <dbReference type="EMBL" id="KAA0015597.1"/>
    </source>
</evidence>
<dbReference type="RefSeq" id="WP_149437557.1">
    <property type="nucleotide sequence ID" value="NZ_VTPX01000019.1"/>
</dbReference>
<accession>A0A640WCA4</accession>
<keyword evidence="5" id="KW-1185">Reference proteome</keyword>
<comment type="caution">
    <text evidence="4">The sequence shown here is derived from an EMBL/GenBank/DDBJ whole genome shotgun (WGS) entry which is preliminary data.</text>
</comment>
<dbReference type="InterPro" id="IPR009081">
    <property type="entry name" value="PP-bd_ACP"/>
</dbReference>
<dbReference type="InterPro" id="IPR006162">
    <property type="entry name" value="Ppantetheine_attach_site"/>
</dbReference>
<feature type="domain" description="Carrier" evidence="3">
    <location>
        <begin position="3"/>
        <end position="77"/>
    </location>
</feature>
<dbReference type="SUPFAM" id="SSF47336">
    <property type="entry name" value="ACP-like"/>
    <property type="match status" value="1"/>
</dbReference>